<proteinExistence type="predicted"/>
<gene>
    <name evidence="1" type="ORF">JIN81_11870</name>
</gene>
<accession>A0A934VEV7</accession>
<organism evidence="1 2">
    <name type="scientific">Haloferula rosea</name>
    <dbReference type="NCBI Taxonomy" id="490093"/>
    <lineage>
        <taxon>Bacteria</taxon>
        <taxon>Pseudomonadati</taxon>
        <taxon>Verrucomicrobiota</taxon>
        <taxon>Verrucomicrobiia</taxon>
        <taxon>Verrucomicrobiales</taxon>
        <taxon>Verrucomicrobiaceae</taxon>
        <taxon>Haloferula</taxon>
    </lineage>
</organism>
<keyword evidence="2" id="KW-1185">Reference proteome</keyword>
<evidence type="ECO:0000313" key="2">
    <source>
        <dbReference type="Proteomes" id="UP000658278"/>
    </source>
</evidence>
<dbReference type="RefSeq" id="WP_200279625.1">
    <property type="nucleotide sequence ID" value="NZ_JAENII010000008.1"/>
</dbReference>
<comment type="caution">
    <text evidence="1">The sequence shown here is derived from an EMBL/GenBank/DDBJ whole genome shotgun (WGS) entry which is preliminary data.</text>
</comment>
<evidence type="ECO:0000313" key="1">
    <source>
        <dbReference type="EMBL" id="MBK1827719.1"/>
    </source>
</evidence>
<reference evidence="1" key="1">
    <citation type="submission" date="2021-01" db="EMBL/GenBank/DDBJ databases">
        <title>Modified the classification status of verrucomicrobia.</title>
        <authorList>
            <person name="Feng X."/>
        </authorList>
    </citation>
    <scope>NUCLEOTIDE SEQUENCE</scope>
    <source>
        <strain evidence="1">KCTC 22201</strain>
    </source>
</reference>
<protein>
    <submittedName>
        <fullName evidence="1">Uncharacterized protein</fullName>
    </submittedName>
</protein>
<name>A0A934VEV7_9BACT</name>
<sequence length="211" mass="23416">MGWNILAVTRFGQGVILWLGLMTLGAADESKKPFLWKEPRVGAGAFSDALGMLDREREEYATNLAVHAINEVSKAKASAASLEKARRLLALSLHLSARNRRALVANYQLNRGMVPEPVESDYSEEVLARLLFTRSQLLRQQGGVEDQQLARIFVELAAELDPKNEDAVYASEIQRLDHGRVDWKLLTDVKSPLGQVRPDDADEPAVADELP</sequence>
<dbReference type="EMBL" id="JAENII010000008">
    <property type="protein sequence ID" value="MBK1827719.1"/>
    <property type="molecule type" value="Genomic_DNA"/>
</dbReference>
<dbReference type="Proteomes" id="UP000658278">
    <property type="component" value="Unassembled WGS sequence"/>
</dbReference>
<dbReference type="AlphaFoldDB" id="A0A934VEV7"/>